<dbReference type="Pfam" id="PF02518">
    <property type="entry name" value="HATPase_c"/>
    <property type="match status" value="1"/>
</dbReference>
<dbReference type="Gene3D" id="3.30.565.10">
    <property type="entry name" value="Histidine kinase-like ATPase, C-terminal domain"/>
    <property type="match status" value="1"/>
</dbReference>
<dbReference type="InterPro" id="IPR005467">
    <property type="entry name" value="His_kinase_dom"/>
</dbReference>
<dbReference type="InterPro" id="IPR036890">
    <property type="entry name" value="HATPase_C_sf"/>
</dbReference>
<keyword evidence="9" id="KW-0812">Transmembrane</keyword>
<dbReference type="PANTHER" id="PTHR43711:SF1">
    <property type="entry name" value="HISTIDINE KINASE 1"/>
    <property type="match status" value="1"/>
</dbReference>
<evidence type="ECO:0000256" key="4">
    <source>
        <dbReference type="ARBA" id="ARBA00022679"/>
    </source>
</evidence>
<sequence>MKTRVLRSWTNWLGIGLILLGIWIPNWLGPEQMGLNDLLHKMEREPTGNSIVVTTFILVALKTIRGLPFYLGAFLLGDRIGDLLERPWLRIAIPLVTVPLLYFTVDPYNPLNYDLGSSTLLLLFAIYLLQRLGTGRLGPAMKSLVLSQLFIGLQWLDVVPFLSSYGFGRGPISSELKELAIRIGFDQALGLYGIVLCLIFVIHAVVLAVFLAMAAQKWMITQTLHLAQLEAMESRAGREVLHLVHDLKTPLATIEGLISLVDMRLHDSKIKEYCQIISASIMSMSEMISEILYEDRKSWCLLEDLINYVRASRLSGTKACLELEFRVDRNIRVWINKIRITRALVNLIDNAFDALENKNDGKVVLRVEMHGSEVWLGVSDNGPGITSLERDKVWQAGYSTKHHPGVGLSFVRQVAEGHGGSVAIDSEVGRGTTVWVKLPGGGYSE</sequence>
<dbReference type="SMART" id="SM00387">
    <property type="entry name" value="HATPase_c"/>
    <property type="match status" value="1"/>
</dbReference>
<evidence type="ECO:0000256" key="7">
    <source>
        <dbReference type="ARBA" id="ARBA00022840"/>
    </source>
</evidence>
<evidence type="ECO:0000256" key="6">
    <source>
        <dbReference type="ARBA" id="ARBA00022777"/>
    </source>
</evidence>
<reference evidence="12" key="1">
    <citation type="journal article" date="2019" name="Int. J. Syst. Evol. Microbiol.">
        <title>The Global Catalogue of Microorganisms (GCM) 10K type strain sequencing project: providing services to taxonomists for standard genome sequencing and annotation.</title>
        <authorList>
            <consortium name="The Broad Institute Genomics Platform"/>
            <consortium name="The Broad Institute Genome Sequencing Center for Infectious Disease"/>
            <person name="Wu L."/>
            <person name="Ma J."/>
        </authorList>
    </citation>
    <scope>NUCLEOTIDE SEQUENCE [LARGE SCALE GENOMIC DNA]</scope>
    <source>
        <strain evidence="12">WYCCWR 12678</strain>
    </source>
</reference>
<feature type="transmembrane region" description="Helical" evidence="9">
    <location>
        <begin position="188"/>
        <end position="212"/>
    </location>
</feature>
<evidence type="ECO:0000256" key="8">
    <source>
        <dbReference type="ARBA" id="ARBA00023012"/>
    </source>
</evidence>
<dbReference type="SMART" id="SM00388">
    <property type="entry name" value="HisKA"/>
    <property type="match status" value="1"/>
</dbReference>
<dbReference type="InterPro" id="IPR036097">
    <property type="entry name" value="HisK_dim/P_sf"/>
</dbReference>
<keyword evidence="9" id="KW-0472">Membrane</keyword>
<dbReference type="InterPro" id="IPR003661">
    <property type="entry name" value="HisK_dim/P_dom"/>
</dbReference>
<feature type="transmembrane region" description="Helical" evidence="9">
    <location>
        <begin position="50"/>
        <end position="76"/>
    </location>
</feature>
<dbReference type="RefSeq" id="WP_380025696.1">
    <property type="nucleotide sequence ID" value="NZ_JBHSHC010000088.1"/>
</dbReference>
<evidence type="ECO:0000259" key="10">
    <source>
        <dbReference type="PROSITE" id="PS50109"/>
    </source>
</evidence>
<feature type="domain" description="Histidine kinase" evidence="10">
    <location>
        <begin position="242"/>
        <end position="442"/>
    </location>
</feature>
<evidence type="ECO:0000256" key="3">
    <source>
        <dbReference type="ARBA" id="ARBA00022553"/>
    </source>
</evidence>
<dbReference type="SUPFAM" id="SSF55874">
    <property type="entry name" value="ATPase domain of HSP90 chaperone/DNA topoisomerase II/histidine kinase"/>
    <property type="match status" value="1"/>
</dbReference>
<name>A0ABV9Q529_9BACL</name>
<dbReference type="PROSITE" id="PS50109">
    <property type="entry name" value="HIS_KIN"/>
    <property type="match status" value="1"/>
</dbReference>
<dbReference type="CDD" id="cd00075">
    <property type="entry name" value="HATPase"/>
    <property type="match status" value="1"/>
</dbReference>
<dbReference type="InterPro" id="IPR003594">
    <property type="entry name" value="HATPase_dom"/>
</dbReference>
<dbReference type="SUPFAM" id="SSF47384">
    <property type="entry name" value="Homodimeric domain of signal transducing histidine kinase"/>
    <property type="match status" value="1"/>
</dbReference>
<keyword evidence="9" id="KW-1133">Transmembrane helix</keyword>
<evidence type="ECO:0000256" key="1">
    <source>
        <dbReference type="ARBA" id="ARBA00000085"/>
    </source>
</evidence>
<comment type="caution">
    <text evidence="11">The sequence shown here is derived from an EMBL/GenBank/DDBJ whole genome shotgun (WGS) entry which is preliminary data.</text>
</comment>
<dbReference type="Gene3D" id="1.10.287.130">
    <property type="match status" value="1"/>
</dbReference>
<dbReference type="GO" id="GO:0016301">
    <property type="term" value="F:kinase activity"/>
    <property type="evidence" value="ECO:0007669"/>
    <property type="project" value="UniProtKB-KW"/>
</dbReference>
<accession>A0ABV9Q529</accession>
<evidence type="ECO:0000256" key="9">
    <source>
        <dbReference type="SAM" id="Phobius"/>
    </source>
</evidence>
<keyword evidence="6 11" id="KW-0418">Kinase</keyword>
<dbReference type="Pfam" id="PF00512">
    <property type="entry name" value="HisKA"/>
    <property type="match status" value="1"/>
</dbReference>
<keyword evidence="3" id="KW-0597">Phosphoprotein</keyword>
<evidence type="ECO:0000256" key="5">
    <source>
        <dbReference type="ARBA" id="ARBA00022741"/>
    </source>
</evidence>
<evidence type="ECO:0000313" key="11">
    <source>
        <dbReference type="EMBL" id="MFC4767772.1"/>
    </source>
</evidence>
<gene>
    <name evidence="11" type="ORF">ACFO8Q_10420</name>
</gene>
<keyword evidence="5" id="KW-0547">Nucleotide-binding</keyword>
<dbReference type="EC" id="2.7.13.3" evidence="2"/>
<dbReference type="PANTHER" id="PTHR43711">
    <property type="entry name" value="TWO-COMPONENT HISTIDINE KINASE"/>
    <property type="match status" value="1"/>
</dbReference>
<keyword evidence="8" id="KW-0902">Two-component regulatory system</keyword>
<dbReference type="EMBL" id="JBHSHC010000088">
    <property type="protein sequence ID" value="MFC4767772.1"/>
    <property type="molecule type" value="Genomic_DNA"/>
</dbReference>
<protein>
    <recommendedName>
        <fullName evidence="2">histidine kinase</fullName>
        <ecNumber evidence="2">2.7.13.3</ecNumber>
    </recommendedName>
</protein>
<proteinExistence type="predicted"/>
<evidence type="ECO:0000313" key="12">
    <source>
        <dbReference type="Proteomes" id="UP001596002"/>
    </source>
</evidence>
<feature type="transmembrane region" description="Helical" evidence="9">
    <location>
        <begin position="111"/>
        <end position="129"/>
    </location>
</feature>
<keyword evidence="7" id="KW-0067">ATP-binding</keyword>
<keyword evidence="4" id="KW-0808">Transferase</keyword>
<dbReference type="CDD" id="cd00082">
    <property type="entry name" value="HisKA"/>
    <property type="match status" value="1"/>
</dbReference>
<comment type="catalytic activity">
    <reaction evidence="1">
        <text>ATP + protein L-histidine = ADP + protein N-phospho-L-histidine.</text>
        <dbReference type="EC" id="2.7.13.3"/>
    </reaction>
</comment>
<keyword evidence="12" id="KW-1185">Reference proteome</keyword>
<dbReference type="Proteomes" id="UP001596002">
    <property type="component" value="Unassembled WGS sequence"/>
</dbReference>
<feature type="transmembrane region" description="Helical" evidence="9">
    <location>
        <begin position="12"/>
        <end position="30"/>
    </location>
</feature>
<dbReference type="PRINTS" id="PR00344">
    <property type="entry name" value="BCTRLSENSOR"/>
</dbReference>
<feature type="transmembrane region" description="Helical" evidence="9">
    <location>
        <begin position="88"/>
        <end position="105"/>
    </location>
</feature>
<dbReference type="InterPro" id="IPR050736">
    <property type="entry name" value="Sensor_HK_Regulatory"/>
</dbReference>
<dbReference type="InterPro" id="IPR004358">
    <property type="entry name" value="Sig_transdc_His_kin-like_C"/>
</dbReference>
<organism evidence="11 12">
    <name type="scientific">Effusibacillus consociatus</name>
    <dbReference type="NCBI Taxonomy" id="1117041"/>
    <lineage>
        <taxon>Bacteria</taxon>
        <taxon>Bacillati</taxon>
        <taxon>Bacillota</taxon>
        <taxon>Bacilli</taxon>
        <taxon>Bacillales</taxon>
        <taxon>Alicyclobacillaceae</taxon>
        <taxon>Effusibacillus</taxon>
    </lineage>
</organism>
<evidence type="ECO:0000256" key="2">
    <source>
        <dbReference type="ARBA" id="ARBA00012438"/>
    </source>
</evidence>